<keyword evidence="4" id="KW-1185">Reference proteome</keyword>
<sequence>MLSELKRQFDLIQKAGRLSGVIVMLFALMNFQLLTAIADSEVPTTAVPLSAQIDRLIQEAQQREGVIAAPRSTDAEFMRRVSLDLTGKIPAVADLRRFLADPSPLKREQLVDRLLASPGFVVHFTNVWRDLLLPELTKNLQARGQIPEFEAWLRSQFQTNTPYDELARQIINSPLGANPQNQPGEFVQELTPRAYFIVKQLKPENLAAGTSRAFLGVRIECAQCHDHPFDSWKQQQFWEYAAFFSNIDQPQPNQIATALNLRESGGRPQIKIPDTNRLVAATFLDGIQPDWETGDPTPRMLLAEWITAKDNPYFAKATANRVWSLFFGRGMIDPVDDFSSTNRASHPQLLELLANSLREHEHDLKFLIREIVNSQTYQLTSHQTDPSQSRSEWYGKMPTRGLTAEQIFANLVQATGFFRQTTEVDSFLFSLGNNSPEAEIGDLFQTDAENQLDPRATILQALALMNGTFMTNATSLEQSDVFTAIVEFPELTVSAKIEAFYLCTLSRFPTESETKRLTEYISSAKSEDEITHAYSNLFWALLNSSEFLLNH</sequence>
<dbReference type="Pfam" id="PF07587">
    <property type="entry name" value="PSD1"/>
    <property type="match status" value="1"/>
</dbReference>
<dbReference type="AlphaFoldDB" id="A0A517V7A4"/>
<name>A0A517V7A4_9PLAN</name>
<accession>A0A517V7A4</accession>
<feature type="domain" description="DUF1553" evidence="2">
    <location>
        <begin position="299"/>
        <end position="422"/>
    </location>
</feature>
<dbReference type="Proteomes" id="UP000316855">
    <property type="component" value="Chromosome"/>
</dbReference>
<dbReference type="EMBL" id="CP036343">
    <property type="protein sequence ID" value="QDT88879.1"/>
    <property type="molecule type" value="Genomic_DNA"/>
</dbReference>
<evidence type="ECO:0000313" key="4">
    <source>
        <dbReference type="Proteomes" id="UP000316855"/>
    </source>
</evidence>
<evidence type="ECO:0000313" key="3">
    <source>
        <dbReference type="EMBL" id="QDT88879.1"/>
    </source>
</evidence>
<gene>
    <name evidence="3" type="ORF">Pan161_04980</name>
</gene>
<organism evidence="3 4">
    <name type="scientific">Gimesia algae</name>
    <dbReference type="NCBI Taxonomy" id="2527971"/>
    <lineage>
        <taxon>Bacteria</taxon>
        <taxon>Pseudomonadati</taxon>
        <taxon>Planctomycetota</taxon>
        <taxon>Planctomycetia</taxon>
        <taxon>Planctomycetales</taxon>
        <taxon>Planctomycetaceae</taxon>
        <taxon>Gimesia</taxon>
    </lineage>
</organism>
<evidence type="ECO:0008006" key="5">
    <source>
        <dbReference type="Google" id="ProtNLM"/>
    </source>
</evidence>
<evidence type="ECO:0000259" key="1">
    <source>
        <dbReference type="Pfam" id="PF07583"/>
    </source>
</evidence>
<dbReference type="KEGG" id="gax:Pan161_04980"/>
<dbReference type="InterPro" id="IPR022655">
    <property type="entry name" value="DUF1553"/>
</dbReference>
<dbReference type="Pfam" id="PF07583">
    <property type="entry name" value="PSCyt2"/>
    <property type="match status" value="1"/>
</dbReference>
<reference evidence="3 4" key="1">
    <citation type="submission" date="2019-02" db="EMBL/GenBank/DDBJ databases">
        <title>Deep-cultivation of Planctomycetes and their phenomic and genomic characterization uncovers novel biology.</title>
        <authorList>
            <person name="Wiegand S."/>
            <person name="Jogler M."/>
            <person name="Boedeker C."/>
            <person name="Pinto D."/>
            <person name="Vollmers J."/>
            <person name="Rivas-Marin E."/>
            <person name="Kohn T."/>
            <person name="Peeters S.H."/>
            <person name="Heuer A."/>
            <person name="Rast P."/>
            <person name="Oberbeckmann S."/>
            <person name="Bunk B."/>
            <person name="Jeske O."/>
            <person name="Meyerdierks A."/>
            <person name="Storesund J.E."/>
            <person name="Kallscheuer N."/>
            <person name="Luecker S."/>
            <person name="Lage O.M."/>
            <person name="Pohl T."/>
            <person name="Merkel B.J."/>
            <person name="Hornburger P."/>
            <person name="Mueller R.-W."/>
            <person name="Bruemmer F."/>
            <person name="Labrenz M."/>
            <person name="Spormann A.M."/>
            <person name="Op den Camp H."/>
            <person name="Overmann J."/>
            <person name="Amann R."/>
            <person name="Jetten M.S.M."/>
            <person name="Mascher T."/>
            <person name="Medema M.H."/>
            <person name="Devos D.P."/>
            <person name="Kaster A.-K."/>
            <person name="Ovreas L."/>
            <person name="Rohde M."/>
            <person name="Galperin M.Y."/>
            <person name="Jogler C."/>
        </authorList>
    </citation>
    <scope>NUCLEOTIDE SEQUENCE [LARGE SCALE GENOMIC DNA]</scope>
    <source>
        <strain evidence="3 4">Pan161</strain>
    </source>
</reference>
<evidence type="ECO:0000259" key="2">
    <source>
        <dbReference type="Pfam" id="PF07587"/>
    </source>
</evidence>
<feature type="domain" description="DUF1549" evidence="1">
    <location>
        <begin position="52"/>
        <end position="248"/>
    </location>
</feature>
<protein>
    <recommendedName>
        <fullName evidence="5">DUF1553 domain-containing protein</fullName>
    </recommendedName>
</protein>
<dbReference type="PANTHER" id="PTHR35889">
    <property type="entry name" value="CYCLOINULO-OLIGOSACCHARIDE FRUCTANOTRANSFERASE-RELATED"/>
    <property type="match status" value="1"/>
</dbReference>
<proteinExistence type="predicted"/>
<dbReference type="InterPro" id="IPR011444">
    <property type="entry name" value="DUF1549"/>
</dbReference>
<dbReference type="PANTHER" id="PTHR35889:SF3">
    <property type="entry name" value="F-BOX DOMAIN-CONTAINING PROTEIN"/>
    <property type="match status" value="1"/>
</dbReference>